<dbReference type="Gene3D" id="3.30.420.10">
    <property type="entry name" value="Ribonuclease H-like superfamily/Ribonuclease H"/>
    <property type="match status" value="1"/>
</dbReference>
<feature type="compositionally biased region" description="Acidic residues" evidence="1">
    <location>
        <begin position="258"/>
        <end position="267"/>
    </location>
</feature>
<gene>
    <name evidence="2" type="ORF">ANN_06725</name>
</gene>
<proteinExistence type="predicted"/>
<dbReference type="Proteomes" id="UP001148838">
    <property type="component" value="Unassembled WGS sequence"/>
</dbReference>
<evidence type="ECO:0000313" key="2">
    <source>
        <dbReference type="EMBL" id="KAJ4444926.1"/>
    </source>
</evidence>
<protein>
    <submittedName>
        <fullName evidence="2">Uncharacterized protein</fullName>
    </submittedName>
</protein>
<sequence>MASLCEGGNEPSGSLNKGPLEWALRSPDLNLLDFAFWGYVKSRIEDDCYAISLGFVTRVLKNMRFRLQTCVGLDGAQTQYGDSGRGVASGSHAPRLRRGFESRFGLIGLDFYEILPVTRQITLQTPLTLQEKIQLVSVVPRSWSLKKVAEEFEVAECIVRKAKSRGLYFDITKNTGHPMPENVKTSVVEFYEDDGYSRVFMRELINYQDIDSEISKADANKFSNHLWYLVLETVTLTLFNDNVPTAVKANMAQVIQEADEGEEEKEEENQLKRQDLWPPIRHRSATDTAQATADYNPLVERAISEDQQPSGLRIPVIKSLQCYRLSSGMQASAFVRFFPRSNLVIMVRASKGHSNRAHRPDDVDFHPSSILQMLVTMTPSFTALVLNFHFFGTSADALLR</sequence>
<feature type="region of interest" description="Disordered" evidence="1">
    <location>
        <begin position="258"/>
        <end position="277"/>
    </location>
</feature>
<dbReference type="InterPro" id="IPR036397">
    <property type="entry name" value="RNaseH_sf"/>
</dbReference>
<keyword evidence="3" id="KW-1185">Reference proteome</keyword>
<organism evidence="2 3">
    <name type="scientific">Periplaneta americana</name>
    <name type="common">American cockroach</name>
    <name type="synonym">Blatta americana</name>
    <dbReference type="NCBI Taxonomy" id="6978"/>
    <lineage>
        <taxon>Eukaryota</taxon>
        <taxon>Metazoa</taxon>
        <taxon>Ecdysozoa</taxon>
        <taxon>Arthropoda</taxon>
        <taxon>Hexapoda</taxon>
        <taxon>Insecta</taxon>
        <taxon>Pterygota</taxon>
        <taxon>Neoptera</taxon>
        <taxon>Polyneoptera</taxon>
        <taxon>Dictyoptera</taxon>
        <taxon>Blattodea</taxon>
        <taxon>Blattoidea</taxon>
        <taxon>Blattidae</taxon>
        <taxon>Blattinae</taxon>
        <taxon>Periplaneta</taxon>
    </lineage>
</organism>
<dbReference type="EMBL" id="JAJSOF020000011">
    <property type="protein sequence ID" value="KAJ4444926.1"/>
    <property type="molecule type" value="Genomic_DNA"/>
</dbReference>
<evidence type="ECO:0000256" key="1">
    <source>
        <dbReference type="SAM" id="MobiDB-lite"/>
    </source>
</evidence>
<reference evidence="2 3" key="1">
    <citation type="journal article" date="2022" name="Allergy">
        <title>Genome assembly and annotation of Periplaneta americana reveal a comprehensive cockroach allergen profile.</title>
        <authorList>
            <person name="Wang L."/>
            <person name="Xiong Q."/>
            <person name="Saelim N."/>
            <person name="Wang L."/>
            <person name="Nong W."/>
            <person name="Wan A.T."/>
            <person name="Shi M."/>
            <person name="Liu X."/>
            <person name="Cao Q."/>
            <person name="Hui J.H.L."/>
            <person name="Sookrung N."/>
            <person name="Leung T.F."/>
            <person name="Tungtrongchitr A."/>
            <person name="Tsui S.K.W."/>
        </authorList>
    </citation>
    <scope>NUCLEOTIDE SEQUENCE [LARGE SCALE GENOMIC DNA]</scope>
    <source>
        <strain evidence="2">PWHHKU_190912</strain>
    </source>
</reference>
<name>A0ABQ8TEB3_PERAM</name>
<evidence type="ECO:0000313" key="3">
    <source>
        <dbReference type="Proteomes" id="UP001148838"/>
    </source>
</evidence>
<accession>A0ABQ8TEB3</accession>
<comment type="caution">
    <text evidence="2">The sequence shown here is derived from an EMBL/GenBank/DDBJ whole genome shotgun (WGS) entry which is preliminary data.</text>
</comment>